<reference evidence="3" key="1">
    <citation type="journal article" date="2019" name="Int. J. Syst. Evol. Microbiol.">
        <title>The Global Catalogue of Microorganisms (GCM) 10K type strain sequencing project: providing services to taxonomists for standard genome sequencing and annotation.</title>
        <authorList>
            <consortium name="The Broad Institute Genomics Platform"/>
            <consortium name="The Broad Institute Genome Sequencing Center for Infectious Disease"/>
            <person name="Wu L."/>
            <person name="Ma J."/>
        </authorList>
    </citation>
    <scope>NUCLEOTIDE SEQUENCE [LARGE SCALE GENOMIC DNA]</scope>
    <source>
        <strain evidence="3">KCTC 15012</strain>
    </source>
</reference>
<dbReference type="PROSITE" id="PS51186">
    <property type="entry name" value="GNAT"/>
    <property type="match status" value="1"/>
</dbReference>
<dbReference type="InterPro" id="IPR000182">
    <property type="entry name" value="GNAT_dom"/>
</dbReference>
<dbReference type="PANTHER" id="PTHR43415:SF3">
    <property type="entry name" value="GNAT-FAMILY ACETYLTRANSFERASE"/>
    <property type="match status" value="1"/>
</dbReference>
<protein>
    <submittedName>
        <fullName evidence="2">UDP-4-amino-4, 6-dideoxy-N-acetyl-beta-L-altrosamine N-acetyltransferase</fullName>
        <ecNumber evidence="2">2.3.1.202</ecNumber>
    </submittedName>
</protein>
<dbReference type="EC" id="2.3.1.202" evidence="2"/>
<evidence type="ECO:0000259" key="1">
    <source>
        <dbReference type="PROSITE" id="PS51186"/>
    </source>
</evidence>
<accession>A0ABW0YDU6</accession>
<dbReference type="InterPro" id="IPR020036">
    <property type="entry name" value="PseH"/>
</dbReference>
<gene>
    <name evidence="2" type="primary">pseH</name>
    <name evidence="2" type="ORF">ACFPVW_17940</name>
</gene>
<keyword evidence="3" id="KW-1185">Reference proteome</keyword>
<keyword evidence="2" id="KW-0808">Transferase</keyword>
<evidence type="ECO:0000313" key="2">
    <source>
        <dbReference type="EMBL" id="MFC5707899.1"/>
    </source>
</evidence>
<dbReference type="PANTHER" id="PTHR43415">
    <property type="entry name" value="SPERMIDINE N(1)-ACETYLTRANSFERASE"/>
    <property type="match status" value="1"/>
</dbReference>
<dbReference type="RefSeq" id="WP_042641669.1">
    <property type="nucleotide sequence ID" value="NZ_CDDF01000011.1"/>
</dbReference>
<evidence type="ECO:0000313" key="3">
    <source>
        <dbReference type="Proteomes" id="UP001596132"/>
    </source>
</evidence>
<dbReference type="EMBL" id="JBHSPP010000017">
    <property type="protein sequence ID" value="MFC5707899.1"/>
    <property type="molecule type" value="Genomic_DNA"/>
</dbReference>
<dbReference type="NCBIfam" id="TIGR03585">
    <property type="entry name" value="PseH"/>
    <property type="match status" value="1"/>
</dbReference>
<comment type="caution">
    <text evidence="2">The sequence shown here is derived from an EMBL/GenBank/DDBJ whole genome shotgun (WGS) entry which is preliminary data.</text>
</comment>
<keyword evidence="2" id="KW-0012">Acyltransferase</keyword>
<dbReference type="Proteomes" id="UP001596132">
    <property type="component" value="Unassembled WGS sequence"/>
</dbReference>
<dbReference type="Pfam" id="PF13302">
    <property type="entry name" value="Acetyltransf_3"/>
    <property type="match status" value="1"/>
</dbReference>
<dbReference type="SUPFAM" id="SSF55729">
    <property type="entry name" value="Acyl-CoA N-acyltransferases (Nat)"/>
    <property type="match status" value="1"/>
</dbReference>
<organism evidence="2 3">
    <name type="scientific">Aeromonas eucrenophila</name>
    <dbReference type="NCBI Taxonomy" id="649"/>
    <lineage>
        <taxon>Bacteria</taxon>
        <taxon>Pseudomonadati</taxon>
        <taxon>Pseudomonadota</taxon>
        <taxon>Gammaproteobacteria</taxon>
        <taxon>Aeromonadales</taxon>
        <taxon>Aeromonadaceae</taxon>
        <taxon>Aeromonas</taxon>
    </lineage>
</organism>
<name>A0ABW0YDU6_9GAMM</name>
<sequence>MAQPALDLQRSVELAGLTLLPFSTLSEPQTLMVWQMRNHPDVAHWMSSGGEIPLEAHLAFMARQQHETRNFNYLCLDSQGPAGVVSLHQLDWHNRIARLGIYRNPSRYGESLGARLLAAVGQLAFDIARLHTLKLEVAADNERAIQAYQRAGFRHEGAWREAVCRPDQHRFIDLLLMGITEQEWRHP</sequence>
<feature type="domain" description="N-acetyltransferase" evidence="1">
    <location>
        <begin position="20"/>
        <end position="182"/>
    </location>
</feature>
<proteinExistence type="predicted"/>
<dbReference type="GO" id="GO:0016746">
    <property type="term" value="F:acyltransferase activity"/>
    <property type="evidence" value="ECO:0007669"/>
    <property type="project" value="UniProtKB-KW"/>
</dbReference>
<dbReference type="InterPro" id="IPR016181">
    <property type="entry name" value="Acyl_CoA_acyltransferase"/>
</dbReference>
<dbReference type="Gene3D" id="3.40.630.30">
    <property type="match status" value="1"/>
</dbReference>